<dbReference type="KEGG" id="dak:DaAHT2_1348"/>
<organism evidence="4 5">
    <name type="scientific">Desulfurivibrio alkaliphilus (strain DSM 19089 / UNIQEM U267 / AHT2)</name>
    <dbReference type="NCBI Taxonomy" id="589865"/>
    <lineage>
        <taxon>Bacteria</taxon>
        <taxon>Pseudomonadati</taxon>
        <taxon>Thermodesulfobacteriota</taxon>
        <taxon>Desulfobulbia</taxon>
        <taxon>Desulfobulbales</taxon>
        <taxon>Desulfobulbaceae</taxon>
        <taxon>Desulfurivibrio</taxon>
    </lineage>
</organism>
<dbReference type="PRINTS" id="PR00455">
    <property type="entry name" value="HTHTETR"/>
</dbReference>
<dbReference type="STRING" id="589865.DaAHT2_1348"/>
<dbReference type="Proteomes" id="UP000001508">
    <property type="component" value="Chromosome"/>
</dbReference>
<dbReference type="PANTHER" id="PTHR30055">
    <property type="entry name" value="HTH-TYPE TRANSCRIPTIONAL REGULATOR RUTR"/>
    <property type="match status" value="1"/>
</dbReference>
<protein>
    <submittedName>
        <fullName evidence="4">Transcriptional regulator, TetR family</fullName>
    </submittedName>
</protein>
<dbReference type="Pfam" id="PF00440">
    <property type="entry name" value="TetR_N"/>
    <property type="match status" value="1"/>
</dbReference>
<evidence type="ECO:0000256" key="2">
    <source>
        <dbReference type="PROSITE-ProRule" id="PRU00335"/>
    </source>
</evidence>
<evidence type="ECO:0000313" key="5">
    <source>
        <dbReference type="Proteomes" id="UP000001508"/>
    </source>
</evidence>
<evidence type="ECO:0000313" key="4">
    <source>
        <dbReference type="EMBL" id="ADH86043.1"/>
    </source>
</evidence>
<accession>D6Z3B8</accession>
<reference evidence="5" key="1">
    <citation type="submission" date="2010-02" db="EMBL/GenBank/DDBJ databases">
        <title>Complete sequence of Desulfurivibrio alkaliphilus AHT2.</title>
        <authorList>
            <consortium name="US DOE Joint Genome Institute"/>
            <person name="Pitluck S."/>
            <person name="Chertkov O."/>
            <person name="Detter J.C."/>
            <person name="Han C."/>
            <person name="Tapia R."/>
            <person name="Larimer F."/>
            <person name="Land M."/>
            <person name="Hauser L."/>
            <person name="Kyrpides N."/>
            <person name="Mikhailova N."/>
            <person name="Sorokin D.Y."/>
            <person name="Muyzer G."/>
            <person name="Woyke T."/>
        </authorList>
    </citation>
    <scope>NUCLEOTIDE SEQUENCE [LARGE SCALE GENOMIC DNA]</scope>
    <source>
        <strain evidence="5">DSM 19089 / UNIQEM U267 / AHT2</strain>
    </source>
</reference>
<dbReference type="PROSITE" id="PS50977">
    <property type="entry name" value="HTH_TETR_2"/>
    <property type="match status" value="1"/>
</dbReference>
<dbReference type="SUPFAM" id="SSF48498">
    <property type="entry name" value="Tetracyclin repressor-like, C-terminal domain"/>
    <property type="match status" value="1"/>
</dbReference>
<keyword evidence="1 2" id="KW-0238">DNA-binding</keyword>
<dbReference type="Gene3D" id="1.10.357.10">
    <property type="entry name" value="Tetracycline Repressor, domain 2"/>
    <property type="match status" value="1"/>
</dbReference>
<keyword evidence="5" id="KW-1185">Reference proteome</keyword>
<feature type="domain" description="HTH tetR-type" evidence="3">
    <location>
        <begin position="22"/>
        <end position="82"/>
    </location>
</feature>
<dbReference type="PANTHER" id="PTHR30055:SF195">
    <property type="entry name" value="FATTY ACID METABOLISM REGULATOR PROTEIN"/>
    <property type="match status" value="1"/>
</dbReference>
<evidence type="ECO:0000256" key="1">
    <source>
        <dbReference type="ARBA" id="ARBA00023125"/>
    </source>
</evidence>
<dbReference type="Gene3D" id="1.10.10.60">
    <property type="entry name" value="Homeodomain-like"/>
    <property type="match status" value="1"/>
</dbReference>
<dbReference type="HOGENOM" id="CLU_069356_12_2_7"/>
<dbReference type="eggNOG" id="COG1309">
    <property type="taxonomic scope" value="Bacteria"/>
</dbReference>
<dbReference type="AlphaFoldDB" id="D6Z3B8"/>
<dbReference type="EMBL" id="CP001940">
    <property type="protein sequence ID" value="ADH86043.1"/>
    <property type="molecule type" value="Genomic_DNA"/>
</dbReference>
<dbReference type="InterPro" id="IPR001647">
    <property type="entry name" value="HTH_TetR"/>
</dbReference>
<dbReference type="InParanoid" id="D6Z3B8"/>
<dbReference type="InterPro" id="IPR009057">
    <property type="entry name" value="Homeodomain-like_sf"/>
</dbReference>
<dbReference type="GO" id="GO:0003700">
    <property type="term" value="F:DNA-binding transcription factor activity"/>
    <property type="evidence" value="ECO:0007669"/>
    <property type="project" value="TreeGrafter"/>
</dbReference>
<evidence type="ECO:0000259" key="3">
    <source>
        <dbReference type="PROSITE" id="PS50977"/>
    </source>
</evidence>
<dbReference type="Pfam" id="PF08359">
    <property type="entry name" value="TetR_C_4"/>
    <property type="match status" value="1"/>
</dbReference>
<dbReference type="InterPro" id="IPR050109">
    <property type="entry name" value="HTH-type_TetR-like_transc_reg"/>
</dbReference>
<feature type="DNA-binding region" description="H-T-H motif" evidence="2">
    <location>
        <begin position="45"/>
        <end position="64"/>
    </location>
</feature>
<dbReference type="SUPFAM" id="SSF46689">
    <property type="entry name" value="Homeodomain-like"/>
    <property type="match status" value="1"/>
</dbReference>
<dbReference type="InterPro" id="IPR036271">
    <property type="entry name" value="Tet_transcr_reg_TetR-rel_C_sf"/>
</dbReference>
<sequence>MGLLPRPLFTEPGLSLAMIRTADKHAKIIEAAIRVFSRKGFFHARIADIAKEAQVADGTIYLYFNNKYDILISLFEEEIGKIILEVKLLLDSEAGDDPRKMLRVFALHHLQLMDDRRELAEVLQMELRQSNKFMREYRLTKFSEYLDIISGIVKQGQQQGIFRPDVLPGVFKRAFFGALDETARLWVLSPDHPYSIEETANQITDVFIRGINTD</sequence>
<dbReference type="InterPro" id="IPR013570">
    <property type="entry name" value="Tscrpt_reg_YsiA_C"/>
</dbReference>
<gene>
    <name evidence="4" type="ordered locus">DaAHT2_1348</name>
</gene>
<dbReference type="GO" id="GO:0000976">
    <property type="term" value="F:transcription cis-regulatory region binding"/>
    <property type="evidence" value="ECO:0007669"/>
    <property type="project" value="TreeGrafter"/>
</dbReference>
<name>D6Z3B8_DESAT</name>
<proteinExistence type="predicted"/>